<evidence type="ECO:0000256" key="1">
    <source>
        <dbReference type="ARBA" id="ARBA00022448"/>
    </source>
</evidence>
<evidence type="ECO:0000259" key="2">
    <source>
        <dbReference type="Pfam" id="PF00005"/>
    </source>
</evidence>
<dbReference type="InParanoid" id="A0A2P6MQC9"/>
<evidence type="ECO:0008006" key="6">
    <source>
        <dbReference type="Google" id="ProtNLM"/>
    </source>
</evidence>
<dbReference type="STRING" id="1890364.A0A2P6MQC9"/>
<dbReference type="PANTHER" id="PTHR19241">
    <property type="entry name" value="ATP-BINDING CASSETTE TRANSPORTER"/>
    <property type="match status" value="1"/>
</dbReference>
<dbReference type="InterPro" id="IPR029481">
    <property type="entry name" value="ABC_trans_N"/>
</dbReference>
<feature type="domain" description="ABC transporter" evidence="2">
    <location>
        <begin position="233"/>
        <end position="307"/>
    </location>
</feature>
<name>A0A2P6MQC9_9EUKA</name>
<dbReference type="InterPro" id="IPR003439">
    <property type="entry name" value="ABC_transporter-like_ATP-bd"/>
</dbReference>
<dbReference type="EMBL" id="MDYQ01000524">
    <property type="protein sequence ID" value="PRP73914.1"/>
    <property type="molecule type" value="Genomic_DNA"/>
</dbReference>
<dbReference type="AlphaFoldDB" id="A0A2P6MQC9"/>
<dbReference type="GO" id="GO:0016887">
    <property type="term" value="F:ATP hydrolysis activity"/>
    <property type="evidence" value="ECO:0007669"/>
    <property type="project" value="InterPro"/>
</dbReference>
<dbReference type="Pfam" id="PF00005">
    <property type="entry name" value="ABC_tran"/>
    <property type="match status" value="1"/>
</dbReference>
<evidence type="ECO:0000313" key="4">
    <source>
        <dbReference type="EMBL" id="PRP73914.1"/>
    </source>
</evidence>
<feature type="domain" description="Pleiotropic ABC efflux transporter N-terminal" evidence="3">
    <location>
        <begin position="132"/>
        <end position="203"/>
    </location>
</feature>
<dbReference type="Gene3D" id="3.40.50.300">
    <property type="entry name" value="P-loop containing nucleotide triphosphate hydrolases"/>
    <property type="match status" value="1"/>
</dbReference>
<gene>
    <name evidence="4" type="ORF">PROFUN_16515</name>
</gene>
<evidence type="ECO:0000259" key="3">
    <source>
        <dbReference type="Pfam" id="PF14510"/>
    </source>
</evidence>
<reference evidence="4 5" key="1">
    <citation type="journal article" date="2018" name="Genome Biol. Evol.">
        <title>Multiple Roots of Fruiting Body Formation in Amoebozoa.</title>
        <authorList>
            <person name="Hillmann F."/>
            <person name="Forbes G."/>
            <person name="Novohradska S."/>
            <person name="Ferling I."/>
            <person name="Riege K."/>
            <person name="Groth M."/>
            <person name="Westermann M."/>
            <person name="Marz M."/>
            <person name="Spaller T."/>
            <person name="Winckler T."/>
            <person name="Schaap P."/>
            <person name="Glockner G."/>
        </authorList>
    </citation>
    <scope>NUCLEOTIDE SEQUENCE [LARGE SCALE GENOMIC DNA]</scope>
    <source>
        <strain evidence="4 5">Jena</strain>
    </source>
</reference>
<keyword evidence="1" id="KW-0813">Transport</keyword>
<organism evidence="4 5">
    <name type="scientific">Planoprotostelium fungivorum</name>
    <dbReference type="NCBI Taxonomy" id="1890364"/>
    <lineage>
        <taxon>Eukaryota</taxon>
        <taxon>Amoebozoa</taxon>
        <taxon>Evosea</taxon>
        <taxon>Variosea</taxon>
        <taxon>Cavosteliida</taxon>
        <taxon>Cavosteliaceae</taxon>
        <taxon>Planoprotostelium</taxon>
    </lineage>
</organism>
<dbReference type="OrthoDB" id="245989at2759"/>
<dbReference type="InterPro" id="IPR027417">
    <property type="entry name" value="P-loop_NTPase"/>
</dbReference>
<dbReference type="Proteomes" id="UP000241769">
    <property type="component" value="Unassembled WGS sequence"/>
</dbReference>
<feature type="non-terminal residue" evidence="4">
    <location>
        <position position="308"/>
    </location>
</feature>
<comment type="caution">
    <text evidence="4">The sequence shown here is derived from an EMBL/GenBank/DDBJ whole genome shotgun (WGS) entry which is preliminary data.</text>
</comment>
<accession>A0A2P6MQC9</accession>
<sequence>MFQLLYGRILRQAIEYNERCSYLCSWYPVLETTLKVRGGNSVTSGSDSESRPIGVLGFRNRLLPSGSASLSESMIAEIRANGKPSSEFELVTLHTPSITTPAVVGTEDEDSPHVEVPINVDESVKKFYQAEEELTRESIDHRRKDATADAEKGVPENFDLRGYFENSVRTATDAGGRPKKVGVSVRNLTVVGQGASESILMDLTTPFRFLLNVVNPFYWINKSNQKRPTFDILHDVSAYCKDGEMLLVLGRPGAGCSTLLRLIANARAGYVDVTGNVTYAGVPAEEFDRYSGEAIYIPEEDAHFPILT</sequence>
<dbReference type="Pfam" id="PF14510">
    <property type="entry name" value="ABC_trans_N"/>
    <property type="match status" value="1"/>
</dbReference>
<proteinExistence type="predicted"/>
<dbReference type="GO" id="GO:0005524">
    <property type="term" value="F:ATP binding"/>
    <property type="evidence" value="ECO:0007669"/>
    <property type="project" value="InterPro"/>
</dbReference>
<evidence type="ECO:0000313" key="5">
    <source>
        <dbReference type="Proteomes" id="UP000241769"/>
    </source>
</evidence>
<dbReference type="SUPFAM" id="SSF52540">
    <property type="entry name" value="P-loop containing nucleoside triphosphate hydrolases"/>
    <property type="match status" value="1"/>
</dbReference>
<keyword evidence="5" id="KW-1185">Reference proteome</keyword>
<protein>
    <recommendedName>
        <fullName evidence="6">ABC transporter domain-containing protein</fullName>
    </recommendedName>
</protein>